<keyword evidence="8" id="KW-1185">Reference proteome</keyword>
<dbReference type="InterPro" id="IPR000198">
    <property type="entry name" value="RhoGAP_dom"/>
</dbReference>
<dbReference type="SMART" id="SM00324">
    <property type="entry name" value="RhoGAP"/>
    <property type="match status" value="1"/>
</dbReference>
<evidence type="ECO:0000259" key="6">
    <source>
        <dbReference type="PROSITE" id="PS50238"/>
    </source>
</evidence>
<gene>
    <name evidence="7" type="ORF">PENTCL1PPCAC_19281</name>
</gene>
<feature type="region of interest" description="Disordered" evidence="4">
    <location>
        <begin position="659"/>
        <end position="719"/>
    </location>
</feature>
<evidence type="ECO:0000256" key="3">
    <source>
        <dbReference type="SAM" id="Coils"/>
    </source>
</evidence>
<dbReference type="GO" id="GO:0005096">
    <property type="term" value="F:GTPase activator activity"/>
    <property type="evidence" value="ECO:0007669"/>
    <property type="project" value="TreeGrafter"/>
</dbReference>
<feature type="region of interest" description="Disordered" evidence="4">
    <location>
        <begin position="171"/>
        <end position="241"/>
    </location>
</feature>
<evidence type="ECO:0000256" key="1">
    <source>
        <dbReference type="ARBA" id="ARBA00022723"/>
    </source>
</evidence>
<evidence type="ECO:0000313" key="7">
    <source>
        <dbReference type="EMBL" id="GMS97106.1"/>
    </source>
</evidence>
<dbReference type="SUPFAM" id="SSF48350">
    <property type="entry name" value="GTPase activation domain, GAP"/>
    <property type="match status" value="1"/>
</dbReference>
<dbReference type="Gene3D" id="1.10.555.10">
    <property type="entry name" value="Rho GTPase activation protein"/>
    <property type="match status" value="1"/>
</dbReference>
<evidence type="ECO:0000313" key="8">
    <source>
        <dbReference type="Proteomes" id="UP001432027"/>
    </source>
</evidence>
<feature type="domain" description="Rho-GAP" evidence="6">
    <location>
        <begin position="417"/>
        <end position="602"/>
    </location>
</feature>
<feature type="compositionally biased region" description="Basic residues" evidence="4">
    <location>
        <begin position="225"/>
        <end position="241"/>
    </location>
</feature>
<dbReference type="Proteomes" id="UP001432027">
    <property type="component" value="Unassembled WGS sequence"/>
</dbReference>
<dbReference type="InterPro" id="IPR046349">
    <property type="entry name" value="C1-like_sf"/>
</dbReference>
<dbReference type="GO" id="GO:0046872">
    <property type="term" value="F:metal ion binding"/>
    <property type="evidence" value="ECO:0007669"/>
    <property type="project" value="UniProtKB-KW"/>
</dbReference>
<dbReference type="GO" id="GO:0007266">
    <property type="term" value="P:Rho protein signal transduction"/>
    <property type="evidence" value="ECO:0007669"/>
    <property type="project" value="TreeGrafter"/>
</dbReference>
<dbReference type="InterPro" id="IPR002219">
    <property type="entry name" value="PKC_DAG/PE"/>
</dbReference>
<dbReference type="SUPFAM" id="SSF57889">
    <property type="entry name" value="Cysteine-rich domain"/>
    <property type="match status" value="1"/>
</dbReference>
<dbReference type="GO" id="GO:0097149">
    <property type="term" value="C:centralspindlin complex"/>
    <property type="evidence" value="ECO:0007669"/>
    <property type="project" value="TreeGrafter"/>
</dbReference>
<dbReference type="GO" id="GO:0051256">
    <property type="term" value="P:mitotic spindle midzone assembly"/>
    <property type="evidence" value="ECO:0007669"/>
    <property type="project" value="TreeGrafter"/>
</dbReference>
<dbReference type="PROSITE" id="PS00479">
    <property type="entry name" value="ZF_DAG_PE_1"/>
    <property type="match status" value="1"/>
</dbReference>
<sequence>TNRPHAVQGTSSDEMMCSKVESRQIMEGYFNLVQACHQKQRSNQSLLSDFTNLTEIYDKSRKHLKSEVNKRKEAERELAKSDERIRILQQENEEKDRAMRTLNAQLKDARAQVANQLGKINALQADLDEWENRMDIVKKNLKEQLESLPTEERKELAFIREPSLYRSHSRAYEKRRGMHRVEEREEEDEESVDYDRTEDDMDEDEEIPPHTRSGRVFRRSSSNLAHRRSVSAHALPTKRSRGFGNIEEEVLEAETGLAPQKKRSKDGINLTSTNTEVTTTITFDSQRPVKAKVAIRRSMNRSMSESNLIEQQHQAARPLPMMGTTSTLDLRTPRGAESWTRGRPIEQRAHRFEKMPSFFKMTSCDVCNGGINFAAKPAVRCIDCNQHAHTACKKRLVVPCVPKSATPRTPSRSKMGPRLQEFCPPTAPMIPAPLIHCVVALEKKSLEYPGIYRVPGNKTQVDRLLHELKTARAVPKLELQDIEVITGCIKEFLRQLRDPLIPKTSRDEFVRAAAADNVTALHGAIRDLPQPNRDTLAFLCLHWLRVIAHSTQNKMPAENLIRCLAPTVVGLHNLSSLGMASDDTNKAMAVLDALLKLDSPYWEQYLAYGNAGAPGASGATLVKSAHGSTLLGGTTLGTLSITPKAPPLLSSIAGSSAMARGAGGSRHPHHLDFSEGSSSSAIDQSILGPISGSDPKKAGGFGAASSSQPTPLIFDNRSRGGGVTVKNKYFPSPI</sequence>
<dbReference type="PANTHER" id="PTHR46199:SF3">
    <property type="entry name" value="RAC GTPASE-ACTIVATING PROTEIN 1"/>
    <property type="match status" value="1"/>
</dbReference>
<keyword evidence="2" id="KW-0862">Zinc</keyword>
<evidence type="ECO:0000256" key="4">
    <source>
        <dbReference type="SAM" id="MobiDB-lite"/>
    </source>
</evidence>
<reference evidence="7" key="1">
    <citation type="submission" date="2023-10" db="EMBL/GenBank/DDBJ databases">
        <title>Genome assembly of Pristionchus species.</title>
        <authorList>
            <person name="Yoshida K."/>
            <person name="Sommer R.J."/>
        </authorList>
    </citation>
    <scope>NUCLEOTIDE SEQUENCE</scope>
    <source>
        <strain evidence="7">RS0144</strain>
    </source>
</reference>
<protein>
    <submittedName>
        <fullName evidence="7">Uncharacterized protein</fullName>
    </submittedName>
</protein>
<dbReference type="AlphaFoldDB" id="A0AAV5TS36"/>
<feature type="coiled-coil region" evidence="3">
    <location>
        <begin position="57"/>
        <end position="147"/>
    </location>
</feature>
<comment type="caution">
    <text evidence="7">The sequence shown here is derived from an EMBL/GenBank/DDBJ whole genome shotgun (WGS) entry which is preliminary data.</text>
</comment>
<feature type="non-terminal residue" evidence="7">
    <location>
        <position position="1"/>
    </location>
</feature>
<dbReference type="InterPro" id="IPR008936">
    <property type="entry name" value="Rho_GTPase_activation_prot"/>
</dbReference>
<keyword evidence="3" id="KW-0175">Coiled coil</keyword>
<feature type="compositionally biased region" description="Basic and acidic residues" evidence="4">
    <location>
        <begin position="171"/>
        <end position="183"/>
    </location>
</feature>
<name>A0AAV5TS36_9BILA</name>
<dbReference type="PROSITE" id="PS50238">
    <property type="entry name" value="RHOGAP"/>
    <property type="match status" value="1"/>
</dbReference>
<organism evidence="7 8">
    <name type="scientific">Pristionchus entomophagus</name>
    <dbReference type="NCBI Taxonomy" id="358040"/>
    <lineage>
        <taxon>Eukaryota</taxon>
        <taxon>Metazoa</taxon>
        <taxon>Ecdysozoa</taxon>
        <taxon>Nematoda</taxon>
        <taxon>Chromadorea</taxon>
        <taxon>Rhabditida</taxon>
        <taxon>Rhabditina</taxon>
        <taxon>Diplogasteromorpha</taxon>
        <taxon>Diplogasteroidea</taxon>
        <taxon>Neodiplogasteridae</taxon>
        <taxon>Pristionchus</taxon>
    </lineage>
</organism>
<feature type="domain" description="Phorbol-ester/DAG-type" evidence="5">
    <location>
        <begin position="349"/>
        <end position="400"/>
    </location>
</feature>
<dbReference type="GO" id="GO:0005634">
    <property type="term" value="C:nucleus"/>
    <property type="evidence" value="ECO:0007669"/>
    <property type="project" value="TreeGrafter"/>
</dbReference>
<dbReference type="PANTHER" id="PTHR46199">
    <property type="entry name" value="RAC GTPASE-ACTIVATING PROTEIN 1"/>
    <property type="match status" value="1"/>
</dbReference>
<dbReference type="Gene3D" id="3.30.60.20">
    <property type="match status" value="1"/>
</dbReference>
<dbReference type="Pfam" id="PF00620">
    <property type="entry name" value="RhoGAP"/>
    <property type="match status" value="1"/>
</dbReference>
<feature type="compositionally biased region" description="Acidic residues" evidence="4">
    <location>
        <begin position="184"/>
        <end position="206"/>
    </location>
</feature>
<dbReference type="CDD" id="cd00029">
    <property type="entry name" value="C1"/>
    <property type="match status" value="1"/>
</dbReference>
<evidence type="ECO:0000256" key="2">
    <source>
        <dbReference type="ARBA" id="ARBA00022833"/>
    </source>
</evidence>
<keyword evidence="1" id="KW-0479">Metal-binding</keyword>
<proteinExistence type="predicted"/>
<dbReference type="EMBL" id="BTSX01000004">
    <property type="protein sequence ID" value="GMS97106.1"/>
    <property type="molecule type" value="Genomic_DNA"/>
</dbReference>
<accession>A0AAV5TS36</accession>
<dbReference type="GO" id="GO:0051233">
    <property type="term" value="C:spindle midzone"/>
    <property type="evidence" value="ECO:0007669"/>
    <property type="project" value="TreeGrafter"/>
</dbReference>
<dbReference type="PROSITE" id="PS50081">
    <property type="entry name" value="ZF_DAG_PE_2"/>
    <property type="match status" value="1"/>
</dbReference>
<dbReference type="GO" id="GO:0032154">
    <property type="term" value="C:cleavage furrow"/>
    <property type="evidence" value="ECO:0007669"/>
    <property type="project" value="TreeGrafter"/>
</dbReference>
<dbReference type="SMART" id="SM00109">
    <property type="entry name" value="C1"/>
    <property type="match status" value="1"/>
</dbReference>
<dbReference type="GO" id="GO:0000281">
    <property type="term" value="P:mitotic cytokinesis"/>
    <property type="evidence" value="ECO:0007669"/>
    <property type="project" value="TreeGrafter"/>
</dbReference>
<dbReference type="GO" id="GO:0030496">
    <property type="term" value="C:midbody"/>
    <property type="evidence" value="ECO:0007669"/>
    <property type="project" value="TreeGrafter"/>
</dbReference>
<evidence type="ECO:0000259" key="5">
    <source>
        <dbReference type="PROSITE" id="PS50081"/>
    </source>
</evidence>